<accession>A0ABY1CW74</accession>
<name>A0ABY1CW74_MYXFU</name>
<sequence>MKIKTRVRAGPMSADDGTTGGGGRGCGGGIIIATPLDI</sequence>
<dbReference type="Proteomes" id="UP000183760">
    <property type="component" value="Unassembled WGS sequence"/>
</dbReference>
<gene>
    <name evidence="2" type="ORF">SAMN05443572_11610</name>
</gene>
<evidence type="ECO:0000256" key="1">
    <source>
        <dbReference type="SAM" id="MobiDB-lite"/>
    </source>
</evidence>
<protein>
    <recommendedName>
        <fullName evidence="4">Lipoprotein</fullName>
    </recommendedName>
</protein>
<feature type="region of interest" description="Disordered" evidence="1">
    <location>
        <begin position="1"/>
        <end position="26"/>
    </location>
</feature>
<comment type="caution">
    <text evidence="2">The sequence shown here is derived from an EMBL/GenBank/DDBJ whole genome shotgun (WGS) entry which is preliminary data.</text>
</comment>
<reference evidence="2 3" key="1">
    <citation type="submission" date="2016-10" db="EMBL/GenBank/DDBJ databases">
        <authorList>
            <person name="Varghese N."/>
            <person name="Submissions S."/>
        </authorList>
    </citation>
    <scope>NUCLEOTIDE SEQUENCE [LARGE SCALE GENOMIC DNA]</scope>
    <source>
        <strain evidence="2 3">DSM 16525</strain>
    </source>
</reference>
<keyword evidence="3" id="KW-1185">Reference proteome</keyword>
<proteinExistence type="predicted"/>
<evidence type="ECO:0000313" key="3">
    <source>
        <dbReference type="Proteomes" id="UP000183760"/>
    </source>
</evidence>
<evidence type="ECO:0008006" key="4">
    <source>
        <dbReference type="Google" id="ProtNLM"/>
    </source>
</evidence>
<organism evidence="2 3">
    <name type="scientific">Myxococcus fulvus</name>
    <dbReference type="NCBI Taxonomy" id="33"/>
    <lineage>
        <taxon>Bacteria</taxon>
        <taxon>Pseudomonadati</taxon>
        <taxon>Myxococcota</taxon>
        <taxon>Myxococcia</taxon>
        <taxon>Myxococcales</taxon>
        <taxon>Cystobacterineae</taxon>
        <taxon>Myxococcaceae</taxon>
        <taxon>Myxococcus</taxon>
    </lineage>
</organism>
<evidence type="ECO:0000313" key="2">
    <source>
        <dbReference type="EMBL" id="SEU40824.1"/>
    </source>
</evidence>
<dbReference type="EMBL" id="FOIB01000016">
    <property type="protein sequence ID" value="SEU40824.1"/>
    <property type="molecule type" value="Genomic_DNA"/>
</dbReference>